<sequence>MATVKSKGGRPSDYTHELTEKICNLLMEGESLRSICKRDDVPHIATVLAWLHRHEEFHEQYVRAREIQAEVMAEDILMFADGSSEEAGSVAKARLQVDARKWYASKVATRRFGEKVQHEQKITITDMSDDELERKIRELANAQSQSGAED</sequence>
<dbReference type="Proteomes" id="UP000244334">
    <property type="component" value="Unassembled WGS sequence"/>
</dbReference>
<gene>
    <name evidence="1" type="ORF">ACZ87_00162</name>
</gene>
<reference evidence="1" key="1">
    <citation type="submission" date="2018-04" db="EMBL/GenBank/DDBJ databases">
        <title>Genomes of the Obligate Erwinia dacicola and Facultative Enterobacter sp. OLF Endosymbionts of the Olive Fruit fly, Bactrocera oleae.</title>
        <authorList>
            <person name="Estes A.M."/>
            <person name="Hearn D.J."/>
            <person name="Agarwal S."/>
            <person name="Pierson E.A."/>
            <person name="Dunning-Hotopp J.C."/>
        </authorList>
    </citation>
    <scope>NUCLEOTIDE SEQUENCE [LARGE SCALE GENOMIC DNA]</scope>
    <source>
        <strain evidence="1">Oroville</strain>
    </source>
</reference>
<keyword evidence="2" id="KW-1185">Reference proteome</keyword>
<comment type="caution">
    <text evidence="1">The sequence shown here is derived from an EMBL/GenBank/DDBJ whole genome shotgun (WGS) entry which is preliminary data.</text>
</comment>
<dbReference type="RefSeq" id="WP_162475276.1">
    <property type="nucleotide sequence ID" value="NZ_LJAM02000006.1"/>
</dbReference>
<name>A0A328TRA0_9GAMM</name>
<dbReference type="EMBL" id="LJAM02000006">
    <property type="protein sequence ID" value="RAP72998.1"/>
    <property type="molecule type" value="Genomic_DNA"/>
</dbReference>
<dbReference type="Gene3D" id="1.10.10.60">
    <property type="entry name" value="Homeodomain-like"/>
    <property type="match status" value="1"/>
</dbReference>
<organism evidence="1 2">
    <name type="scientific">Candidatus Erwinia dacicola</name>
    <dbReference type="NCBI Taxonomy" id="252393"/>
    <lineage>
        <taxon>Bacteria</taxon>
        <taxon>Pseudomonadati</taxon>
        <taxon>Pseudomonadota</taxon>
        <taxon>Gammaproteobacteria</taxon>
        <taxon>Enterobacterales</taxon>
        <taxon>Erwiniaceae</taxon>
        <taxon>Erwinia</taxon>
    </lineage>
</organism>
<evidence type="ECO:0008006" key="3">
    <source>
        <dbReference type="Google" id="ProtNLM"/>
    </source>
</evidence>
<accession>A0A328TRA0</accession>
<protein>
    <recommendedName>
        <fullName evidence="3">Terminase small subunit</fullName>
    </recommendedName>
</protein>
<evidence type="ECO:0000313" key="1">
    <source>
        <dbReference type="EMBL" id="RAP72998.1"/>
    </source>
</evidence>
<dbReference type="InterPro" id="IPR048683">
    <property type="entry name" value="Sf6_terminase"/>
</dbReference>
<dbReference type="AlphaFoldDB" id="A0A328TRA0"/>
<evidence type="ECO:0000313" key="2">
    <source>
        <dbReference type="Proteomes" id="UP000244334"/>
    </source>
</evidence>
<proteinExistence type="predicted"/>
<dbReference type="Pfam" id="PF20901">
    <property type="entry name" value="Sf6_terminase"/>
    <property type="match status" value="1"/>
</dbReference>